<protein>
    <recommendedName>
        <fullName evidence="2">CAAX prenyl protease 2/Lysostaphin resistance protein A-like domain-containing protein</fullName>
    </recommendedName>
</protein>
<feature type="transmembrane region" description="Helical" evidence="1">
    <location>
        <begin position="183"/>
        <end position="203"/>
    </location>
</feature>
<dbReference type="AlphaFoldDB" id="A0A133UKW7"/>
<name>A0A133UKW7_9EURY</name>
<keyword evidence="4" id="KW-1185">Reference proteome</keyword>
<feature type="transmembrane region" description="Helical" evidence="1">
    <location>
        <begin position="155"/>
        <end position="177"/>
    </location>
</feature>
<dbReference type="Pfam" id="PF02517">
    <property type="entry name" value="Rce1-like"/>
    <property type="match status" value="1"/>
</dbReference>
<dbReference type="InterPro" id="IPR003675">
    <property type="entry name" value="Rce1/LyrA-like_dom"/>
</dbReference>
<keyword evidence="1" id="KW-0472">Membrane</keyword>
<accession>A0A133UKW7</accession>
<proteinExistence type="predicted"/>
<evidence type="ECO:0000313" key="3">
    <source>
        <dbReference type="EMBL" id="KXA94865.1"/>
    </source>
</evidence>
<dbReference type="GO" id="GO:0080120">
    <property type="term" value="P:CAAX-box protein maturation"/>
    <property type="evidence" value="ECO:0007669"/>
    <property type="project" value="UniProtKB-ARBA"/>
</dbReference>
<evidence type="ECO:0000313" key="4">
    <source>
        <dbReference type="Proteomes" id="UP000070155"/>
    </source>
</evidence>
<sequence>MRKILGFVILNDNKNLKDVSISWVFTLIFLPLTLFLLIQNYGLEFVTNDYIGLVLEFVFVGMVPLLIVIIRKEEWKNYGFNLTNWKKSTGYGLALLTPILLFKIYAYLYLGYVGWSWNLTPSLFLIYVPVYGPLEAFFIIFSVHKLDKGLSSSRLLSKGLILTSILFGLMHTANYLLHPNLRIILTGYIIGNIIPALIVGAIFKKTKSILGSCLFWTVLNFF</sequence>
<keyword evidence="1" id="KW-0812">Transmembrane</keyword>
<organism evidence="3 4">
    <name type="scientific">candidate division MSBL1 archaeon SCGC-AAA259I07</name>
    <dbReference type="NCBI Taxonomy" id="1698266"/>
    <lineage>
        <taxon>Archaea</taxon>
        <taxon>Methanobacteriati</taxon>
        <taxon>Methanobacteriota</taxon>
        <taxon>candidate division MSBL1</taxon>
    </lineage>
</organism>
<feature type="transmembrane region" description="Helical" evidence="1">
    <location>
        <begin position="50"/>
        <end position="70"/>
    </location>
</feature>
<feature type="transmembrane region" description="Helical" evidence="1">
    <location>
        <begin position="91"/>
        <end position="112"/>
    </location>
</feature>
<dbReference type="GO" id="GO:0004175">
    <property type="term" value="F:endopeptidase activity"/>
    <property type="evidence" value="ECO:0007669"/>
    <property type="project" value="UniProtKB-ARBA"/>
</dbReference>
<comment type="caution">
    <text evidence="3">The sequence shown here is derived from an EMBL/GenBank/DDBJ whole genome shotgun (WGS) entry which is preliminary data.</text>
</comment>
<evidence type="ECO:0000256" key="1">
    <source>
        <dbReference type="SAM" id="Phobius"/>
    </source>
</evidence>
<dbReference type="Proteomes" id="UP000070155">
    <property type="component" value="Unassembled WGS sequence"/>
</dbReference>
<dbReference type="EMBL" id="LHXQ01000025">
    <property type="protein sequence ID" value="KXA94865.1"/>
    <property type="molecule type" value="Genomic_DNA"/>
</dbReference>
<keyword evidence="1" id="KW-1133">Transmembrane helix</keyword>
<gene>
    <name evidence="3" type="ORF">AKJ36_02095</name>
</gene>
<feature type="transmembrane region" description="Helical" evidence="1">
    <location>
        <begin position="21"/>
        <end position="38"/>
    </location>
</feature>
<feature type="domain" description="CAAX prenyl protease 2/Lysostaphin resistance protein A-like" evidence="2">
    <location>
        <begin position="135"/>
        <end position="222"/>
    </location>
</feature>
<reference evidence="3 4" key="1">
    <citation type="journal article" date="2016" name="Sci. Rep.">
        <title>Metabolic traits of an uncultured archaeal lineage -MSBL1- from brine pools of the Red Sea.</title>
        <authorList>
            <person name="Mwirichia R."/>
            <person name="Alam I."/>
            <person name="Rashid M."/>
            <person name="Vinu M."/>
            <person name="Ba-Alawi W."/>
            <person name="Anthony Kamau A."/>
            <person name="Kamanda Ngugi D."/>
            <person name="Goker M."/>
            <person name="Klenk H.P."/>
            <person name="Bajic V."/>
            <person name="Stingl U."/>
        </authorList>
    </citation>
    <scope>NUCLEOTIDE SEQUENCE [LARGE SCALE GENOMIC DNA]</scope>
    <source>
        <strain evidence="3">SCGC-AAA259I07</strain>
    </source>
</reference>
<feature type="transmembrane region" description="Helical" evidence="1">
    <location>
        <begin position="124"/>
        <end position="143"/>
    </location>
</feature>
<evidence type="ECO:0000259" key="2">
    <source>
        <dbReference type="Pfam" id="PF02517"/>
    </source>
</evidence>